<evidence type="ECO:0000313" key="4">
    <source>
        <dbReference type="EMBL" id="EDP45492.1"/>
    </source>
</evidence>
<evidence type="ECO:0000256" key="2">
    <source>
        <dbReference type="ARBA" id="ARBA00022448"/>
    </source>
</evidence>
<dbReference type="KEGG" id="mgl:MGL_0481"/>
<dbReference type="OMA" id="TRCLIMW"/>
<dbReference type="PANTHER" id="PTHR13149:SF0">
    <property type="entry name" value="VACUOLAR PROTEIN-SORTING-ASSOCIATED PROTEIN 25"/>
    <property type="match status" value="1"/>
</dbReference>
<evidence type="ECO:0000256" key="3">
    <source>
        <dbReference type="ARBA" id="ARBA00022927"/>
    </source>
</evidence>
<dbReference type="PANTHER" id="PTHR13149">
    <property type="entry name" value="VACUOLAR PROTEIN SORTING-ASSOCIATED PROTEIN VPS25"/>
    <property type="match status" value="1"/>
</dbReference>
<evidence type="ECO:0000256" key="1">
    <source>
        <dbReference type="ARBA" id="ARBA00009674"/>
    </source>
</evidence>
<evidence type="ECO:0008006" key="6">
    <source>
        <dbReference type="Google" id="ProtNLM"/>
    </source>
</evidence>
<reference evidence="4 5" key="1">
    <citation type="journal article" date="2007" name="Proc. Natl. Acad. Sci. U.S.A.">
        <title>Dandruff-associated Malassezia genomes reveal convergent and divergent virulence traits shared with plant and human fungal pathogens.</title>
        <authorList>
            <person name="Xu J."/>
            <person name="Saunders C.W."/>
            <person name="Hu P."/>
            <person name="Grant R.A."/>
            <person name="Boekhout T."/>
            <person name="Kuramae E.E."/>
            <person name="Kronstad J.W."/>
            <person name="Deangelis Y.M."/>
            <person name="Reeder N.L."/>
            <person name="Johnstone K.R."/>
            <person name="Leland M."/>
            <person name="Fieno A.M."/>
            <person name="Begley W.M."/>
            <person name="Sun Y."/>
            <person name="Lacey M.P."/>
            <person name="Chaudhary T."/>
            <person name="Keough T."/>
            <person name="Chu L."/>
            <person name="Sears R."/>
            <person name="Yuan B."/>
            <person name="Dawson T.L.Jr."/>
        </authorList>
    </citation>
    <scope>NUCLEOTIDE SEQUENCE [LARGE SCALE GENOMIC DNA]</scope>
    <source>
        <strain evidence="5">ATCC MYA-4612 / CBS 7966</strain>
    </source>
</reference>
<gene>
    <name evidence="4" type="ORF">MGL_0481</name>
</gene>
<comment type="caution">
    <text evidence="4">The sequence shown here is derived from an EMBL/GenBank/DDBJ whole genome shotgun (WGS) entry which is preliminary data.</text>
</comment>
<organism evidence="4 5">
    <name type="scientific">Malassezia globosa (strain ATCC MYA-4612 / CBS 7966)</name>
    <name type="common">Dandruff-associated fungus</name>
    <dbReference type="NCBI Taxonomy" id="425265"/>
    <lineage>
        <taxon>Eukaryota</taxon>
        <taxon>Fungi</taxon>
        <taxon>Dikarya</taxon>
        <taxon>Basidiomycota</taxon>
        <taxon>Ustilaginomycotina</taxon>
        <taxon>Malasseziomycetes</taxon>
        <taxon>Malasseziales</taxon>
        <taxon>Malasseziaceae</taxon>
        <taxon>Malassezia</taxon>
    </lineage>
</organism>
<keyword evidence="3" id="KW-0653">Protein transport</keyword>
<dbReference type="AlphaFoldDB" id="A8PTU7"/>
<evidence type="ECO:0000313" key="5">
    <source>
        <dbReference type="Proteomes" id="UP000008837"/>
    </source>
</evidence>
<dbReference type="InterPro" id="IPR008570">
    <property type="entry name" value="ESCRT-II_cplx_Vps25-sub"/>
</dbReference>
<dbReference type="Pfam" id="PF05871">
    <property type="entry name" value="ESCRT-II"/>
    <property type="match status" value="1"/>
</dbReference>
<dbReference type="Proteomes" id="UP000008837">
    <property type="component" value="Unassembled WGS sequence"/>
</dbReference>
<comment type="similarity">
    <text evidence="1">Belongs to the VPS25 family.</text>
</comment>
<dbReference type="GO" id="GO:0005198">
    <property type="term" value="F:structural molecule activity"/>
    <property type="evidence" value="ECO:0007669"/>
    <property type="project" value="TreeGrafter"/>
</dbReference>
<dbReference type="InterPro" id="IPR036388">
    <property type="entry name" value="WH-like_DNA-bd_sf"/>
</dbReference>
<dbReference type="VEuPathDB" id="FungiDB:MGL_0481"/>
<dbReference type="FunCoup" id="A8PTU7">
    <property type="interactions" value="216"/>
</dbReference>
<accession>A8PTU7</accession>
<dbReference type="Gene3D" id="1.10.10.570">
    <property type="entry name" value="Winged helix' DNA-binding domain. Chain C. Domain 1"/>
    <property type="match status" value="1"/>
</dbReference>
<dbReference type="GO" id="GO:0000814">
    <property type="term" value="C:ESCRT II complex"/>
    <property type="evidence" value="ECO:0007669"/>
    <property type="project" value="InterPro"/>
</dbReference>
<dbReference type="GO" id="GO:0042803">
    <property type="term" value="F:protein homodimerization activity"/>
    <property type="evidence" value="ECO:0007669"/>
    <property type="project" value="TreeGrafter"/>
</dbReference>
<dbReference type="InParanoid" id="A8PTU7"/>
<name>A8PTU7_MALGO</name>
<proteinExistence type="inferred from homology"/>
<dbReference type="InterPro" id="IPR036390">
    <property type="entry name" value="WH_DNA-bd_sf"/>
</dbReference>
<dbReference type="EMBL" id="AAYY01000001">
    <property type="protein sequence ID" value="EDP45492.1"/>
    <property type="molecule type" value="Genomic_DNA"/>
</dbReference>
<keyword evidence="5" id="KW-1185">Reference proteome</keyword>
<keyword evidence="2" id="KW-0813">Transport</keyword>
<dbReference type="STRING" id="425265.A8PTU7"/>
<sequence>MSQDDTPFAFPGVHEFAPFYTLQPNPETAAIQVDLWARLILSFCAAHHRFQLEVGGAWERESDLFCHRGLDRALSPDTVRLIFAYMVEKGRAAYDPPLPRGYKVPRVGQVDADRRMHALSVAGLRTLPALQVEPGSKIWVYWNTPTEWGDQLYEWVKQTGQNRSVLTLYELQQSTFVQREQLPPAMLMRALETLVARKCAQIFEGTEPTDGGDHENLGVKFV</sequence>
<protein>
    <recommendedName>
        <fullName evidence="6">ESCRT-II complex subunit VPS25</fullName>
    </recommendedName>
</protein>
<dbReference type="GO" id="GO:0043328">
    <property type="term" value="P:protein transport to vacuole involved in ubiquitin-dependent protein catabolic process via the multivesicular body sorting pathway"/>
    <property type="evidence" value="ECO:0007669"/>
    <property type="project" value="TreeGrafter"/>
</dbReference>
<dbReference type="OrthoDB" id="245150at2759"/>
<dbReference type="GeneID" id="5857012"/>
<dbReference type="InterPro" id="IPR014041">
    <property type="entry name" value="ESCRT-II_cplx_Vps25-sub_N"/>
</dbReference>
<dbReference type="RefSeq" id="XP_001732706.1">
    <property type="nucleotide sequence ID" value="XM_001732654.1"/>
</dbReference>
<dbReference type="SUPFAM" id="SSF46785">
    <property type="entry name" value="Winged helix' DNA-binding domain"/>
    <property type="match status" value="2"/>
</dbReference>
<dbReference type="Gene3D" id="1.10.10.10">
    <property type="entry name" value="Winged helix-like DNA-binding domain superfamily/Winged helix DNA-binding domain"/>
    <property type="match status" value="1"/>
</dbReference>